<gene>
    <name evidence="9" type="ORF">SAMN05216551_105217</name>
</gene>
<accession>A0A1H2PPE9</accession>
<dbReference type="InterPro" id="IPR017473">
    <property type="entry name" value="Undecaprenyl-P_gluc_Ptfrase"/>
</dbReference>
<dbReference type="SUPFAM" id="SSF53335">
    <property type="entry name" value="S-adenosyl-L-methionine-dependent methyltransferases"/>
    <property type="match status" value="1"/>
</dbReference>
<keyword evidence="6 7" id="KW-0472">Membrane</keyword>
<evidence type="ECO:0000313" key="9">
    <source>
        <dbReference type="EMBL" id="SDV48594.1"/>
    </source>
</evidence>
<dbReference type="Pfam" id="PF13727">
    <property type="entry name" value="CoA_binding_3"/>
    <property type="match status" value="1"/>
</dbReference>
<dbReference type="Proteomes" id="UP000243719">
    <property type="component" value="Unassembled WGS sequence"/>
</dbReference>
<evidence type="ECO:0000313" key="10">
    <source>
        <dbReference type="Proteomes" id="UP000243719"/>
    </source>
</evidence>
<keyword evidence="3 9" id="KW-0808">Transferase</keyword>
<feature type="transmembrane region" description="Helical" evidence="7">
    <location>
        <begin position="36"/>
        <end position="56"/>
    </location>
</feature>
<dbReference type="Pfam" id="PF02397">
    <property type="entry name" value="Bac_transf"/>
    <property type="match status" value="1"/>
</dbReference>
<feature type="transmembrane region" description="Helical" evidence="7">
    <location>
        <begin position="272"/>
        <end position="292"/>
    </location>
</feature>
<name>A0A1H2PPE9_9BURK</name>
<dbReference type="OrthoDB" id="9808602at2"/>
<feature type="domain" description="Bacterial sugar transferase" evidence="8">
    <location>
        <begin position="266"/>
        <end position="449"/>
    </location>
</feature>
<keyword evidence="10" id="KW-1185">Reference proteome</keyword>
<evidence type="ECO:0000256" key="7">
    <source>
        <dbReference type="SAM" id="Phobius"/>
    </source>
</evidence>
<proteinExistence type="inferred from homology"/>
<dbReference type="PANTHER" id="PTHR30576:SF0">
    <property type="entry name" value="UNDECAPRENYL-PHOSPHATE N-ACETYLGALACTOSAMINYL 1-PHOSPHATE TRANSFERASE-RELATED"/>
    <property type="match status" value="1"/>
</dbReference>
<dbReference type="NCBIfam" id="TIGR03025">
    <property type="entry name" value="EPS_sugtrans"/>
    <property type="match status" value="1"/>
</dbReference>
<comment type="similarity">
    <text evidence="2">Belongs to the bacterial sugar transferase family.</text>
</comment>
<feature type="transmembrane region" description="Helical" evidence="7">
    <location>
        <begin position="101"/>
        <end position="123"/>
    </location>
</feature>
<dbReference type="RefSeq" id="WP_091907807.1">
    <property type="nucleotide sequence ID" value="NZ_FNLO01000005.1"/>
</dbReference>
<dbReference type="GO" id="GO:0016780">
    <property type="term" value="F:phosphotransferase activity, for other substituted phosphate groups"/>
    <property type="evidence" value="ECO:0007669"/>
    <property type="project" value="TreeGrafter"/>
</dbReference>
<dbReference type="Gene3D" id="3.40.50.720">
    <property type="entry name" value="NAD(P)-binding Rossmann-like Domain"/>
    <property type="match status" value="1"/>
</dbReference>
<dbReference type="AlphaFoldDB" id="A0A1H2PPE9"/>
<keyword evidence="5 7" id="KW-1133">Transmembrane helix</keyword>
<dbReference type="NCBIfam" id="TIGR03023">
    <property type="entry name" value="WcaJ_sugtrans"/>
    <property type="match status" value="1"/>
</dbReference>
<evidence type="ECO:0000256" key="6">
    <source>
        <dbReference type="ARBA" id="ARBA00023136"/>
    </source>
</evidence>
<evidence type="ECO:0000256" key="3">
    <source>
        <dbReference type="ARBA" id="ARBA00022679"/>
    </source>
</evidence>
<organism evidence="9 10">
    <name type="scientific">Chitinasiproducens palmae</name>
    <dbReference type="NCBI Taxonomy" id="1770053"/>
    <lineage>
        <taxon>Bacteria</taxon>
        <taxon>Pseudomonadati</taxon>
        <taxon>Pseudomonadota</taxon>
        <taxon>Betaproteobacteria</taxon>
        <taxon>Burkholderiales</taxon>
        <taxon>Burkholderiaceae</taxon>
        <taxon>Chitinasiproducens</taxon>
    </lineage>
</organism>
<dbReference type="EMBL" id="FNLO01000005">
    <property type="protein sequence ID" value="SDV48594.1"/>
    <property type="molecule type" value="Genomic_DNA"/>
</dbReference>
<comment type="subcellular location">
    <subcellularLocation>
        <location evidence="1">Membrane</location>
        <topology evidence="1">Multi-pass membrane protein</topology>
    </subcellularLocation>
</comment>
<feature type="transmembrane region" description="Helical" evidence="7">
    <location>
        <begin position="68"/>
        <end position="89"/>
    </location>
</feature>
<reference evidence="10" key="1">
    <citation type="submission" date="2016-09" db="EMBL/GenBank/DDBJ databases">
        <authorList>
            <person name="Varghese N."/>
            <person name="Submissions S."/>
        </authorList>
    </citation>
    <scope>NUCLEOTIDE SEQUENCE [LARGE SCALE GENOMIC DNA]</scope>
    <source>
        <strain evidence="10">JS23</strain>
    </source>
</reference>
<sequence>MTSFVARGADVLLIILGGLLAQWIRTGGIASWRDPQVFLVAFDCVLALLIFTAVGVYQSWRGKRMASLNLRVLSAWGLVLGISVVFAYALHSAERIPRGWFGSWAIITALLFLAFKSLVHFVLGRLRREGLNQKPVVIVGSGSYCSALVARVRNAPESGFHPVAIYDEACLSGKQIAGIPVISEFEKLTAVIKDQTVAELWLALPLSEERYILRLVREFRHDFINIRLVPDVRSLSLFNHSIMDLLGFPTINLAATQSDNPEMVSKLVFDRVFAFMVLLLLSPLLLAIAIAVKLDSPGPVFFKQKRMGVDGKEFSIYKFRSMRVHKEHTGAVTQATKGDSRITRTGRFLRRTSLDELPQFINVLLGDMSVVGPRPHALAHDDQYKDLVEGYMYRYRIKPGITGWAQINGFRGETDKISKMASRVKYDLYYIQNWNFWFDIKIVFLTIAKGFISPNAY</sequence>
<evidence type="ECO:0000256" key="4">
    <source>
        <dbReference type="ARBA" id="ARBA00022692"/>
    </source>
</evidence>
<dbReference type="PANTHER" id="PTHR30576">
    <property type="entry name" value="COLANIC BIOSYNTHESIS UDP-GLUCOSE LIPID CARRIER TRANSFERASE"/>
    <property type="match status" value="1"/>
</dbReference>
<dbReference type="InterPro" id="IPR017475">
    <property type="entry name" value="EPS_sugar_tfrase"/>
</dbReference>
<dbReference type="GO" id="GO:0016020">
    <property type="term" value="C:membrane"/>
    <property type="evidence" value="ECO:0007669"/>
    <property type="project" value="UniProtKB-SubCell"/>
</dbReference>
<evidence type="ECO:0000256" key="5">
    <source>
        <dbReference type="ARBA" id="ARBA00022989"/>
    </source>
</evidence>
<evidence type="ECO:0000256" key="2">
    <source>
        <dbReference type="ARBA" id="ARBA00006464"/>
    </source>
</evidence>
<keyword evidence="4 7" id="KW-0812">Transmembrane</keyword>
<dbReference type="STRING" id="1770053.SAMN05216551_105217"/>
<dbReference type="InterPro" id="IPR003362">
    <property type="entry name" value="Bact_transf"/>
</dbReference>
<evidence type="ECO:0000259" key="8">
    <source>
        <dbReference type="Pfam" id="PF02397"/>
    </source>
</evidence>
<dbReference type="InterPro" id="IPR029063">
    <property type="entry name" value="SAM-dependent_MTases_sf"/>
</dbReference>
<protein>
    <submittedName>
        <fullName evidence="9">Putative colanic acid biosysnthesis UDP-glucose lipid carrier transferase</fullName>
    </submittedName>
</protein>
<evidence type="ECO:0000256" key="1">
    <source>
        <dbReference type="ARBA" id="ARBA00004141"/>
    </source>
</evidence>